<proteinExistence type="predicted"/>
<name>A0A7J9FC54_9ROSI</name>
<keyword evidence="2" id="KW-1185">Reference proteome</keyword>
<accession>A0A7J9FC54</accession>
<dbReference type="EMBL" id="JABEZW010000012">
    <property type="protein sequence ID" value="MBA0782135.1"/>
    <property type="molecule type" value="Genomic_DNA"/>
</dbReference>
<evidence type="ECO:0000313" key="1">
    <source>
        <dbReference type="EMBL" id="MBA0782135.1"/>
    </source>
</evidence>
<reference evidence="1 2" key="1">
    <citation type="journal article" date="2019" name="Genome Biol. Evol.">
        <title>Insights into the evolution of the New World diploid cottons (Gossypium, subgenus Houzingenia) based on genome sequencing.</title>
        <authorList>
            <person name="Grover C.E."/>
            <person name="Arick M.A. 2nd"/>
            <person name="Thrash A."/>
            <person name="Conover J.L."/>
            <person name="Sanders W.S."/>
            <person name="Peterson D.G."/>
            <person name="Frelichowski J.E."/>
            <person name="Scheffler J.A."/>
            <person name="Scheffler B.E."/>
            <person name="Wendel J.F."/>
        </authorList>
    </citation>
    <scope>NUCLEOTIDE SEQUENCE [LARGE SCALE GENOMIC DNA]</scope>
    <source>
        <strain evidence="1">8</strain>
        <tissue evidence="1">Leaf</tissue>
    </source>
</reference>
<comment type="caution">
    <text evidence="1">The sequence shown here is derived from an EMBL/GenBank/DDBJ whole genome shotgun (WGS) entry which is preliminary data.</text>
</comment>
<gene>
    <name evidence="1" type="ORF">Gotri_002998</name>
</gene>
<dbReference type="AlphaFoldDB" id="A0A7J9FC54"/>
<sequence>MEANQFRENEYSKIERE</sequence>
<dbReference type="Proteomes" id="UP000593568">
    <property type="component" value="Unassembled WGS sequence"/>
</dbReference>
<evidence type="ECO:0000313" key="2">
    <source>
        <dbReference type="Proteomes" id="UP000593568"/>
    </source>
</evidence>
<protein>
    <submittedName>
        <fullName evidence="1">Uncharacterized protein</fullName>
    </submittedName>
</protein>
<organism evidence="1 2">
    <name type="scientific">Gossypium trilobum</name>
    <dbReference type="NCBI Taxonomy" id="34281"/>
    <lineage>
        <taxon>Eukaryota</taxon>
        <taxon>Viridiplantae</taxon>
        <taxon>Streptophyta</taxon>
        <taxon>Embryophyta</taxon>
        <taxon>Tracheophyta</taxon>
        <taxon>Spermatophyta</taxon>
        <taxon>Magnoliopsida</taxon>
        <taxon>eudicotyledons</taxon>
        <taxon>Gunneridae</taxon>
        <taxon>Pentapetalae</taxon>
        <taxon>rosids</taxon>
        <taxon>malvids</taxon>
        <taxon>Malvales</taxon>
        <taxon>Malvaceae</taxon>
        <taxon>Malvoideae</taxon>
        <taxon>Gossypium</taxon>
    </lineage>
</organism>